<keyword evidence="3" id="KW-1185">Reference proteome</keyword>
<evidence type="ECO:0000313" key="3">
    <source>
        <dbReference type="Proteomes" id="UP000034681"/>
    </source>
</evidence>
<dbReference type="Gene3D" id="3.40.630.30">
    <property type="match status" value="1"/>
</dbReference>
<accession>A0A0M2PSU9</accession>
<dbReference type="InterPro" id="IPR016181">
    <property type="entry name" value="Acyl_CoA_acyltransferase"/>
</dbReference>
<dbReference type="Pfam" id="PF13527">
    <property type="entry name" value="Acetyltransf_9"/>
    <property type="match status" value="1"/>
</dbReference>
<dbReference type="SUPFAM" id="SSF55729">
    <property type="entry name" value="Acyl-CoA N-acyltransferases (Nat)"/>
    <property type="match status" value="1"/>
</dbReference>
<dbReference type="CDD" id="cd04301">
    <property type="entry name" value="NAT_SF"/>
    <property type="match status" value="1"/>
</dbReference>
<dbReference type="GO" id="GO:0016747">
    <property type="term" value="F:acyltransferase activity, transferring groups other than amino-acyl groups"/>
    <property type="evidence" value="ECO:0007669"/>
    <property type="project" value="InterPro"/>
</dbReference>
<evidence type="ECO:0000313" key="2">
    <source>
        <dbReference type="EMBL" id="KKI99199.1"/>
    </source>
</evidence>
<dbReference type="RefSeq" id="WP_017712702.1">
    <property type="nucleotide sequence ID" value="NZ_KB235937.1"/>
</dbReference>
<dbReference type="STRING" id="317619.GCA_000332315_02308"/>
<name>A0A0M2PSU9_PROHO</name>
<dbReference type="InterPro" id="IPR000182">
    <property type="entry name" value="GNAT_dom"/>
</dbReference>
<sequence length="178" mass="19577">MNYQALDKSNQKEVAELFTSVFSSSEGENEGVLIGNLSSELASSIDNEETICFGVYENKSLIGSIFFTRLKFNSPIQVYMLAPVAVRTENQGKGIGQVLINYGLNELKKRSVAVVVTYGDPSFYSKVGFQSLSESVIQAPLKLSMPEGWLGQSLTGEPIKTINGRPTCVKEFNDPAYW</sequence>
<evidence type="ECO:0000259" key="1">
    <source>
        <dbReference type="PROSITE" id="PS51186"/>
    </source>
</evidence>
<gene>
    <name evidence="2" type="ORF">PROH_15710</name>
</gene>
<dbReference type="EMBL" id="AJTX02000006">
    <property type="protein sequence ID" value="KKI99199.1"/>
    <property type="molecule type" value="Genomic_DNA"/>
</dbReference>
<dbReference type="OrthoDB" id="551341at2"/>
<dbReference type="Proteomes" id="UP000034681">
    <property type="component" value="Unassembled WGS sequence"/>
</dbReference>
<organism evidence="2 3">
    <name type="scientific">Prochlorothrix hollandica PCC 9006 = CALU 1027</name>
    <dbReference type="NCBI Taxonomy" id="317619"/>
    <lineage>
        <taxon>Bacteria</taxon>
        <taxon>Bacillati</taxon>
        <taxon>Cyanobacteriota</taxon>
        <taxon>Cyanophyceae</taxon>
        <taxon>Prochlorotrichales</taxon>
        <taxon>Prochlorotrichaceae</taxon>
        <taxon>Prochlorothrix</taxon>
    </lineage>
</organism>
<dbReference type="PROSITE" id="PS51186">
    <property type="entry name" value="GNAT"/>
    <property type="match status" value="1"/>
</dbReference>
<dbReference type="AlphaFoldDB" id="A0A0M2PSU9"/>
<comment type="caution">
    <text evidence="2">The sequence shown here is derived from an EMBL/GenBank/DDBJ whole genome shotgun (WGS) entry which is preliminary data.</text>
</comment>
<proteinExistence type="predicted"/>
<feature type="domain" description="N-acetyltransferase" evidence="1">
    <location>
        <begin position="1"/>
        <end position="146"/>
    </location>
</feature>
<protein>
    <submittedName>
        <fullName evidence="2">Acetyltransferase</fullName>
    </submittedName>
</protein>
<reference evidence="2" key="1">
    <citation type="submission" date="2012-04" db="EMBL/GenBank/DDBJ databases">
        <authorList>
            <person name="Borisov I.G."/>
            <person name="Ivanikova N.V."/>
            <person name="Pinevich A.V."/>
        </authorList>
    </citation>
    <scope>NUCLEOTIDE SEQUENCE</scope>
    <source>
        <strain evidence="2">CALU 1027</strain>
    </source>
</reference>